<keyword evidence="2" id="KW-1185">Reference proteome</keyword>
<sequence>MDRPYRPRWHDDYALLAAVAANLHAQRATHYPRLIVEGRITRPTALDGLRVMRTIARTWRAIAQLRPEPFGVHTPDEGGAWPFERRHHLTVAARAARTRADANPGEFEIVGFADAVDTLLWWETATMPARLLADITIGLRNGSYLHPRPASAGTPQLKEAA</sequence>
<dbReference type="AlphaFoldDB" id="A0A7W6A7A5"/>
<reference evidence="1 2" key="1">
    <citation type="submission" date="2020-08" db="EMBL/GenBank/DDBJ databases">
        <title>Genomic Encyclopedia of Type Strains, Phase IV (KMG-IV): sequencing the most valuable type-strain genomes for metagenomic binning, comparative biology and taxonomic classification.</title>
        <authorList>
            <person name="Goeker M."/>
        </authorList>
    </citation>
    <scope>NUCLEOTIDE SEQUENCE [LARGE SCALE GENOMIC DNA]</scope>
    <source>
        <strain evidence="1 2">DSM 19512</strain>
    </source>
</reference>
<protein>
    <submittedName>
        <fullName evidence="1">Uncharacterized protein</fullName>
    </submittedName>
</protein>
<dbReference type="RefSeq" id="WP_183950160.1">
    <property type="nucleotide sequence ID" value="NZ_JACIDH010000001.1"/>
</dbReference>
<comment type="caution">
    <text evidence="1">The sequence shown here is derived from an EMBL/GenBank/DDBJ whole genome shotgun (WGS) entry which is preliminary data.</text>
</comment>
<accession>A0A7W6A7A5</accession>
<name>A0A7W6A7A5_9SPHN</name>
<gene>
    <name evidence="1" type="ORF">GGR48_000330</name>
</gene>
<evidence type="ECO:0000313" key="2">
    <source>
        <dbReference type="Proteomes" id="UP000538670"/>
    </source>
</evidence>
<proteinExistence type="predicted"/>
<dbReference type="EMBL" id="JACIDH010000001">
    <property type="protein sequence ID" value="MBB3877927.1"/>
    <property type="molecule type" value="Genomic_DNA"/>
</dbReference>
<evidence type="ECO:0000313" key="1">
    <source>
        <dbReference type="EMBL" id="MBB3877927.1"/>
    </source>
</evidence>
<organism evidence="1 2">
    <name type="scientific">Sphingomonas pseudosanguinis</name>
    <dbReference type="NCBI Taxonomy" id="413712"/>
    <lineage>
        <taxon>Bacteria</taxon>
        <taxon>Pseudomonadati</taxon>
        <taxon>Pseudomonadota</taxon>
        <taxon>Alphaproteobacteria</taxon>
        <taxon>Sphingomonadales</taxon>
        <taxon>Sphingomonadaceae</taxon>
        <taxon>Sphingomonas</taxon>
    </lineage>
</organism>
<dbReference type="Proteomes" id="UP000538670">
    <property type="component" value="Unassembled WGS sequence"/>
</dbReference>